<proteinExistence type="predicted"/>
<feature type="region of interest" description="Disordered" evidence="1">
    <location>
        <begin position="85"/>
        <end position="112"/>
    </location>
</feature>
<accession>A0A384UH69</accession>
<dbReference type="EMBL" id="KY981272">
    <property type="protein sequence ID" value="ASJ79319.1"/>
    <property type="molecule type" value="Genomic_DNA"/>
</dbReference>
<evidence type="ECO:0000313" key="2">
    <source>
        <dbReference type="EMBL" id="ASJ79319.1"/>
    </source>
</evidence>
<sequence>MRILTLVLSALVLALVGLGYGQYHKNSVLSTENQRLTEASKRAVERELEYRRILGTRQKEIASQRLKLQAAETALQNALKANKTWSDTDVPTDVQNALSGAPDGPGGVRNTD</sequence>
<organism evidence="2 3">
    <name type="scientific">Curvibacter phage P26059B</name>
    <dbReference type="NCBI Taxonomy" id="1983784"/>
    <lineage>
        <taxon>Viruses</taxon>
        <taxon>Duplodnaviria</taxon>
        <taxon>Heunggongvirae</taxon>
        <taxon>Uroviricota</taxon>
        <taxon>Caudoviricetes</taxon>
        <taxon>Autographivirales</taxon>
        <taxon>Autonotataviridae</taxon>
        <taxon>Kalppathivirus</taxon>
        <taxon>Kalppathivirus P26059B</taxon>
    </lineage>
</organism>
<evidence type="ECO:0000313" key="3">
    <source>
        <dbReference type="Proteomes" id="UP000261817"/>
    </source>
</evidence>
<name>A0A384UH69_9CAUD</name>
<feature type="compositionally biased region" description="Polar residues" evidence="1">
    <location>
        <begin position="85"/>
        <end position="98"/>
    </location>
</feature>
<keyword evidence="3" id="KW-1185">Reference proteome</keyword>
<feature type="compositionally biased region" description="Gly residues" evidence="1">
    <location>
        <begin position="103"/>
        <end position="112"/>
    </location>
</feature>
<dbReference type="Proteomes" id="UP000261817">
    <property type="component" value="Segment"/>
</dbReference>
<gene>
    <name evidence="2" type="ORF">P26059B_0043</name>
</gene>
<reference evidence="2 3" key="1">
    <citation type="journal article" date="2018" name="Sci. Rep.">
        <title>Genomic and ecological study of two distinctive freshwater bacteriophages infecting a Comamonadaceae bacterium.</title>
        <authorList>
            <person name="Moon K."/>
            <person name="Kang I."/>
            <person name="Kim S."/>
            <person name="Kim S.J."/>
            <person name="Cho J.C."/>
        </authorList>
    </citation>
    <scope>NUCLEOTIDE SEQUENCE [LARGE SCALE GENOMIC DNA]</scope>
</reference>
<protein>
    <submittedName>
        <fullName evidence="2">Uncharacterized protein</fullName>
    </submittedName>
</protein>
<evidence type="ECO:0000256" key="1">
    <source>
        <dbReference type="SAM" id="MobiDB-lite"/>
    </source>
</evidence>